<proteinExistence type="predicted"/>
<comment type="caution">
    <text evidence="1">The sequence shown here is derived from an EMBL/GenBank/DDBJ whole genome shotgun (WGS) entry which is preliminary data.</text>
</comment>
<dbReference type="Proteomes" id="UP000717585">
    <property type="component" value="Unassembled WGS sequence"/>
</dbReference>
<reference evidence="1" key="1">
    <citation type="submission" date="2021-05" db="EMBL/GenBank/DDBJ databases">
        <title>A free-living protist that lacks canonical eukaryotic 1 DNA replication and segregation systems.</title>
        <authorList>
            <person name="Salas-Leiva D.E."/>
            <person name="Tromer E.C."/>
            <person name="Curtis B.A."/>
            <person name="Jerlstrom-Hultqvist J."/>
            <person name="Kolisko M."/>
            <person name="Yi Z."/>
            <person name="Salas-Leiva J.S."/>
            <person name="Gallot-Lavallee L."/>
            <person name="Kops G.J.P.L."/>
            <person name="Archibald J.M."/>
            <person name="Simpson A.G.B."/>
            <person name="Roger A.J."/>
        </authorList>
    </citation>
    <scope>NUCLEOTIDE SEQUENCE</scope>
    <source>
        <strain evidence="1">BICM</strain>
    </source>
</reference>
<keyword evidence="2" id="KW-1185">Reference proteome</keyword>
<dbReference type="AlphaFoldDB" id="A0A8J6AR25"/>
<sequence length="262" mass="30707">MEYADGDVYESVLAAADESNYSDMMPSDLDPDDSVMEDGLASEHAFTVEKRLTSERIRREVNDFQNQELIDEARRERDKQREINISNREQEWLARATSDIMGRKEYFSFVEKDKQRKIADGREKARITISIKEKLDKQAAIRQREIDEHRAATVVAADKDYYQRQASHCLEIARAKVVADIKREEVFAAEHKAAYEARTEQKREEYRRRREAKELNERRELAAVKREEATIARRESEWAEWKERNADKKPFFRVAGGATVSL</sequence>
<accession>A0A8J6AR25</accession>
<protein>
    <submittedName>
        <fullName evidence="1">Uncharacterized protein</fullName>
    </submittedName>
</protein>
<dbReference type="EMBL" id="JAHDYR010000038">
    <property type="protein sequence ID" value="KAG9392116.1"/>
    <property type="molecule type" value="Genomic_DNA"/>
</dbReference>
<evidence type="ECO:0000313" key="2">
    <source>
        <dbReference type="Proteomes" id="UP000717585"/>
    </source>
</evidence>
<name>A0A8J6AR25_9EUKA</name>
<organism evidence="1 2">
    <name type="scientific">Carpediemonas membranifera</name>
    <dbReference type="NCBI Taxonomy" id="201153"/>
    <lineage>
        <taxon>Eukaryota</taxon>
        <taxon>Metamonada</taxon>
        <taxon>Carpediemonas-like organisms</taxon>
        <taxon>Carpediemonas</taxon>
    </lineage>
</organism>
<evidence type="ECO:0000313" key="1">
    <source>
        <dbReference type="EMBL" id="KAG9392116.1"/>
    </source>
</evidence>
<gene>
    <name evidence="1" type="ORF">J8273_5095</name>
</gene>